<protein>
    <submittedName>
        <fullName evidence="2">Uncharacterized protein</fullName>
    </submittedName>
</protein>
<keyword evidence="1" id="KW-0472">Membrane</keyword>
<keyword evidence="1" id="KW-0812">Transmembrane</keyword>
<evidence type="ECO:0000313" key="2">
    <source>
        <dbReference type="EMBL" id="MFM0598419.1"/>
    </source>
</evidence>
<feature type="non-terminal residue" evidence="2">
    <location>
        <position position="124"/>
    </location>
</feature>
<evidence type="ECO:0000256" key="1">
    <source>
        <dbReference type="SAM" id="Phobius"/>
    </source>
</evidence>
<keyword evidence="1" id="KW-1133">Transmembrane helix</keyword>
<feature type="transmembrane region" description="Helical" evidence="1">
    <location>
        <begin position="57"/>
        <end position="74"/>
    </location>
</feature>
<gene>
    <name evidence="2" type="ORF">PQQ68_35830</name>
</gene>
<dbReference type="EMBL" id="JAQQBZ010000051">
    <property type="protein sequence ID" value="MFM0598419.1"/>
    <property type="molecule type" value="Genomic_DNA"/>
</dbReference>
<accession>A0ABW9DHZ9</accession>
<sequence length="124" mass="12977">MDYLGLFCLGAFVGAIGTVALKFVSDISGWRQVLVSALPAVLSGIVVVFVDKFKYSPALGCYPLGLLVALLWAYTDSAIVNLTSGGSIKFGIGLAHLFGSILLSAIAGVIVLIPVIMQLRDETS</sequence>
<feature type="transmembrane region" description="Helical" evidence="1">
    <location>
        <begin position="30"/>
        <end position="50"/>
    </location>
</feature>
<name>A0ABW9DHZ9_9BURK</name>
<feature type="transmembrane region" description="Helical" evidence="1">
    <location>
        <begin position="94"/>
        <end position="117"/>
    </location>
</feature>
<keyword evidence="3" id="KW-1185">Reference proteome</keyword>
<evidence type="ECO:0000313" key="3">
    <source>
        <dbReference type="Proteomes" id="UP001629367"/>
    </source>
</evidence>
<comment type="caution">
    <text evidence="2">The sequence shown here is derived from an EMBL/GenBank/DDBJ whole genome shotgun (WGS) entry which is preliminary data.</text>
</comment>
<reference evidence="2 3" key="1">
    <citation type="journal article" date="2024" name="Chem. Sci.">
        <title>Discovery of megapolipeptins by genome mining of a Burkholderiales bacteria collection.</title>
        <authorList>
            <person name="Paulo B.S."/>
            <person name="Recchia M.J.J."/>
            <person name="Lee S."/>
            <person name="Fergusson C.H."/>
            <person name="Romanowski S.B."/>
            <person name="Hernandez A."/>
            <person name="Krull N."/>
            <person name="Liu D.Y."/>
            <person name="Cavanagh H."/>
            <person name="Bos A."/>
            <person name="Gray C.A."/>
            <person name="Murphy B.T."/>
            <person name="Linington R.G."/>
            <person name="Eustaquio A.S."/>
        </authorList>
    </citation>
    <scope>NUCLEOTIDE SEQUENCE [LARGE SCALE GENOMIC DNA]</scope>
    <source>
        <strain evidence="2 3">RL17-335-BIF-A</strain>
    </source>
</reference>
<organism evidence="2 3">
    <name type="scientific">Paraburkholderia dilworthii</name>
    <dbReference type="NCBI Taxonomy" id="948106"/>
    <lineage>
        <taxon>Bacteria</taxon>
        <taxon>Pseudomonadati</taxon>
        <taxon>Pseudomonadota</taxon>
        <taxon>Betaproteobacteria</taxon>
        <taxon>Burkholderiales</taxon>
        <taxon>Burkholderiaceae</taxon>
        <taxon>Paraburkholderia</taxon>
    </lineage>
</organism>
<dbReference type="Proteomes" id="UP001629367">
    <property type="component" value="Unassembled WGS sequence"/>
</dbReference>
<proteinExistence type="predicted"/>
<dbReference type="RefSeq" id="WP_408220061.1">
    <property type="nucleotide sequence ID" value="NZ_JAQQBZ010000051.1"/>
</dbReference>